<accession>A0ABQ9ERM7</accession>
<comment type="caution">
    <text evidence="2">The sequence shown here is derived from an EMBL/GenBank/DDBJ whole genome shotgun (WGS) entry which is preliminary data.</text>
</comment>
<feature type="region of interest" description="Disordered" evidence="1">
    <location>
        <begin position="137"/>
        <end position="193"/>
    </location>
</feature>
<evidence type="ECO:0000313" key="2">
    <source>
        <dbReference type="EMBL" id="KAJ8306207.1"/>
    </source>
</evidence>
<evidence type="ECO:0000256" key="1">
    <source>
        <dbReference type="SAM" id="MobiDB-lite"/>
    </source>
</evidence>
<feature type="compositionally biased region" description="Basic and acidic residues" evidence="1">
    <location>
        <begin position="137"/>
        <end position="161"/>
    </location>
</feature>
<dbReference type="EMBL" id="JARBDR010000813">
    <property type="protein sequence ID" value="KAJ8306207.1"/>
    <property type="molecule type" value="Genomic_DNA"/>
</dbReference>
<sequence>MPDGVTQQMTLRTMCSPIPNGQGPPLTMDVDLSFKFPRTLVDPSQLLDPEYQQEIQRQIRILTQQHSEKDVKKSLDDIMSSQVSMKIQKLQSLSSVRDVIDQQVNNIIEVSRSSSNSEKQDLIKLAKLQKQLSKEAERLRQQTYDSRSKGEKVKKLEELVRKSNSKVKQVQLLRSRTDSSEQHQSPSSESCLQSIKQTIDVQNRAIAGLSTPSQQSQQSQQSLQSMQSLVQRVLDTYRSAESQAPCRSALLEQLPPYSAAIQRKLLEQLIQNEQIIQSLKQLIKDKMEESSSPQEQEALERLKKQIVACKEMSVAMSKSTSNLQSQNVDALTVSMIPASERSVYSKLQKLETKQVKTLSQLKQSKQDVDVDMQQKKRSLQNFLRDAESIQEELSGIAQIILKQQITKQKQSLVSLSRKQQQLVIDSQQRPSSSSERLEQSFARTTTVLTRTTTFFMGTTAITTTGPTAAIKPAKTVVTRMVFNRSTSLIS</sequence>
<protein>
    <submittedName>
        <fullName evidence="2">Uncharacterized protein</fullName>
    </submittedName>
</protein>
<gene>
    <name evidence="2" type="ORF">KUTeg_016752</name>
</gene>
<organism evidence="2 3">
    <name type="scientific">Tegillarca granosa</name>
    <name type="common">Malaysian cockle</name>
    <name type="synonym">Anadara granosa</name>
    <dbReference type="NCBI Taxonomy" id="220873"/>
    <lineage>
        <taxon>Eukaryota</taxon>
        <taxon>Metazoa</taxon>
        <taxon>Spiralia</taxon>
        <taxon>Lophotrochozoa</taxon>
        <taxon>Mollusca</taxon>
        <taxon>Bivalvia</taxon>
        <taxon>Autobranchia</taxon>
        <taxon>Pteriomorphia</taxon>
        <taxon>Arcoida</taxon>
        <taxon>Arcoidea</taxon>
        <taxon>Arcidae</taxon>
        <taxon>Tegillarca</taxon>
    </lineage>
</organism>
<evidence type="ECO:0000313" key="3">
    <source>
        <dbReference type="Proteomes" id="UP001217089"/>
    </source>
</evidence>
<keyword evidence="3" id="KW-1185">Reference proteome</keyword>
<reference evidence="2 3" key="1">
    <citation type="submission" date="2022-12" db="EMBL/GenBank/DDBJ databases">
        <title>Chromosome-level genome of Tegillarca granosa.</title>
        <authorList>
            <person name="Kim J."/>
        </authorList>
    </citation>
    <scope>NUCLEOTIDE SEQUENCE [LARGE SCALE GENOMIC DNA]</scope>
    <source>
        <strain evidence="2">Teg-2019</strain>
        <tissue evidence="2">Adductor muscle</tissue>
    </source>
</reference>
<name>A0ABQ9ERM7_TEGGR</name>
<dbReference type="Proteomes" id="UP001217089">
    <property type="component" value="Unassembled WGS sequence"/>
</dbReference>
<proteinExistence type="predicted"/>